<dbReference type="InterPro" id="IPR050469">
    <property type="entry name" value="Diguanylate_Cyclase"/>
</dbReference>
<dbReference type="InterPro" id="IPR013656">
    <property type="entry name" value="PAS_4"/>
</dbReference>
<dbReference type="SUPFAM" id="SSF55073">
    <property type="entry name" value="Nucleotide cyclase"/>
    <property type="match status" value="1"/>
</dbReference>
<evidence type="ECO:0000259" key="6">
    <source>
        <dbReference type="PROSITE" id="PS50887"/>
    </source>
</evidence>
<evidence type="ECO:0000313" key="10">
    <source>
        <dbReference type="Proteomes" id="UP000814353"/>
    </source>
</evidence>
<evidence type="ECO:0000259" key="5">
    <source>
        <dbReference type="PROSITE" id="PS50113"/>
    </source>
</evidence>
<dbReference type="GO" id="GO:1902201">
    <property type="term" value="P:negative regulation of bacterial-type flagellum-dependent cell motility"/>
    <property type="evidence" value="ECO:0007669"/>
    <property type="project" value="TreeGrafter"/>
</dbReference>
<dbReference type="PANTHER" id="PTHR45138:SF9">
    <property type="entry name" value="DIGUANYLATE CYCLASE DGCM-RELATED"/>
    <property type="match status" value="1"/>
</dbReference>
<reference evidence="8 10" key="1">
    <citation type="submission" date="2020-05" db="EMBL/GenBank/DDBJ databases">
        <title>Comparative genomic analysis of denitrifying bacteria from Halomonas genus.</title>
        <authorList>
            <person name="Wang L."/>
            <person name="Shao Z."/>
        </authorList>
    </citation>
    <scope>NUCLEOTIDE SEQUENCE [LARGE SCALE GENOMIC DNA]</scope>
    <source>
        <strain evidence="8 10">DSM 17331</strain>
    </source>
</reference>
<keyword evidence="10" id="KW-1185">Reference proteome</keyword>
<dbReference type="Gene3D" id="3.30.450.20">
    <property type="entry name" value="PAS domain"/>
    <property type="match status" value="3"/>
</dbReference>
<dbReference type="NCBIfam" id="TIGR00254">
    <property type="entry name" value="GGDEF"/>
    <property type="match status" value="1"/>
</dbReference>
<dbReference type="SMART" id="SM00086">
    <property type="entry name" value="PAC"/>
    <property type="match status" value="3"/>
</dbReference>
<dbReference type="GO" id="GO:0043709">
    <property type="term" value="P:cell adhesion involved in single-species biofilm formation"/>
    <property type="evidence" value="ECO:0007669"/>
    <property type="project" value="TreeGrafter"/>
</dbReference>
<name>A0A7W0ADD7_9GAMM</name>
<dbReference type="PROSITE" id="PS50113">
    <property type="entry name" value="PAC"/>
    <property type="match status" value="1"/>
</dbReference>
<dbReference type="Pfam" id="PF08448">
    <property type="entry name" value="PAS_4"/>
    <property type="match status" value="1"/>
</dbReference>
<dbReference type="PROSITE" id="PS50112">
    <property type="entry name" value="PAS"/>
    <property type="match status" value="1"/>
</dbReference>
<dbReference type="InterPro" id="IPR035965">
    <property type="entry name" value="PAS-like_dom_sf"/>
</dbReference>
<dbReference type="GO" id="GO:0052621">
    <property type="term" value="F:diguanylate cyclase activity"/>
    <property type="evidence" value="ECO:0007669"/>
    <property type="project" value="UniProtKB-EC"/>
</dbReference>
<evidence type="ECO:0000313" key="9">
    <source>
        <dbReference type="Proteomes" id="UP000518091"/>
    </source>
</evidence>
<comment type="catalytic activity">
    <reaction evidence="3">
        <text>2 GTP = 3',3'-c-di-GMP + 2 diphosphate</text>
        <dbReference type="Rhea" id="RHEA:24898"/>
        <dbReference type="ChEBI" id="CHEBI:33019"/>
        <dbReference type="ChEBI" id="CHEBI:37565"/>
        <dbReference type="ChEBI" id="CHEBI:58805"/>
        <dbReference type="EC" id="2.7.7.65"/>
    </reaction>
</comment>
<organism evidence="7 9">
    <name type="scientific">Billgrantia kenyensis</name>
    <dbReference type="NCBI Taxonomy" id="321266"/>
    <lineage>
        <taxon>Bacteria</taxon>
        <taxon>Pseudomonadati</taxon>
        <taxon>Pseudomonadota</taxon>
        <taxon>Gammaproteobacteria</taxon>
        <taxon>Oceanospirillales</taxon>
        <taxon>Halomonadaceae</taxon>
        <taxon>Billgrantia</taxon>
    </lineage>
</organism>
<dbReference type="RefSeq" id="WP_181513996.1">
    <property type="nucleotide sequence ID" value="NZ_JABFUB010000005.1"/>
</dbReference>
<dbReference type="PROSITE" id="PS50887">
    <property type="entry name" value="GGDEF"/>
    <property type="match status" value="1"/>
</dbReference>
<dbReference type="CDD" id="cd01949">
    <property type="entry name" value="GGDEF"/>
    <property type="match status" value="1"/>
</dbReference>
<dbReference type="PANTHER" id="PTHR45138">
    <property type="entry name" value="REGULATORY COMPONENTS OF SENSORY TRANSDUCTION SYSTEM"/>
    <property type="match status" value="1"/>
</dbReference>
<accession>A0A7W0ADD7</accession>
<proteinExistence type="predicted"/>
<dbReference type="SUPFAM" id="SSF55785">
    <property type="entry name" value="PYP-like sensor domain (PAS domain)"/>
    <property type="match status" value="3"/>
</dbReference>
<dbReference type="Proteomes" id="UP000518091">
    <property type="component" value="Unassembled WGS sequence"/>
</dbReference>
<evidence type="ECO:0000256" key="3">
    <source>
        <dbReference type="ARBA" id="ARBA00034247"/>
    </source>
</evidence>
<dbReference type="CDD" id="cd00130">
    <property type="entry name" value="PAS"/>
    <property type="match status" value="2"/>
</dbReference>
<feature type="domain" description="GGDEF" evidence="6">
    <location>
        <begin position="524"/>
        <end position="653"/>
    </location>
</feature>
<reference evidence="7 9" key="2">
    <citation type="submission" date="2020-07" db="EMBL/GenBank/DDBJ databases">
        <title>Identification of Halomonas strains.</title>
        <authorList>
            <person name="Xiao Z."/>
            <person name="Shen J."/>
        </authorList>
    </citation>
    <scope>NUCLEOTIDE SEQUENCE [LARGE SCALE GENOMIC DNA]</scope>
    <source>
        <strain evidence="7 9">DSM 17331</strain>
    </source>
</reference>
<feature type="domain" description="PAS" evidence="4">
    <location>
        <begin position="368"/>
        <end position="410"/>
    </location>
</feature>
<dbReference type="EMBL" id="JACEFT010000005">
    <property type="protein sequence ID" value="MBA2778509.1"/>
    <property type="molecule type" value="Genomic_DNA"/>
</dbReference>
<dbReference type="NCBIfam" id="TIGR00229">
    <property type="entry name" value="sensory_box"/>
    <property type="match status" value="2"/>
</dbReference>
<evidence type="ECO:0000256" key="1">
    <source>
        <dbReference type="ARBA" id="ARBA00001946"/>
    </source>
</evidence>
<evidence type="ECO:0000313" key="8">
    <source>
        <dbReference type="EMBL" id="MCG6661686.1"/>
    </source>
</evidence>
<dbReference type="InterPro" id="IPR043128">
    <property type="entry name" value="Rev_trsase/Diguanyl_cyclase"/>
</dbReference>
<dbReference type="SMART" id="SM00091">
    <property type="entry name" value="PAS"/>
    <property type="match status" value="4"/>
</dbReference>
<evidence type="ECO:0000256" key="2">
    <source>
        <dbReference type="ARBA" id="ARBA00012528"/>
    </source>
</evidence>
<gene>
    <name evidence="7" type="ORF">H1D44_06300</name>
    <name evidence="8" type="ORF">HOP48_08980</name>
</gene>
<dbReference type="AlphaFoldDB" id="A0A7W0ADD7"/>
<comment type="caution">
    <text evidence="7">The sequence shown here is derived from an EMBL/GenBank/DDBJ whole genome shotgun (WGS) entry which is preliminary data.</text>
</comment>
<comment type="cofactor">
    <cofactor evidence="1">
        <name>Mg(2+)</name>
        <dbReference type="ChEBI" id="CHEBI:18420"/>
    </cofactor>
</comment>
<sequence>MNEPISVASTDEDLGCLVEGLPMPVMVAGSQPGWPLLYINGEARRLFRLAGRAEESDLASLIDPADVACFEAELASLSHDRLQVRVACRAAQGRPPFDAIMRKARWQGQDAWLLTLMPGEQPTCGERESFYQQMFTTNPAIKLLIDPATGAIIDANAAAEAFYGYTLDALKRLKITDINCLSSQEVRVRMAEAKACEQLFFEFRHRLASGEVRDVHVYSGPVTLAGREYLHSIIVDVTDEKRYYTRLEVYNDLFHKLPVGVYRNTTQPEARFTAANPAMLSIFEAHSPQALFEAKLSSLYASAEQLEAFLGDLERDGAVSRRPLQLLTLNGRLVHAEVTAFRQLAEDGTVEFSGIVEDVTARYAAQVNRDRLTHLLDASPDIVSITDAEQRVVYLNKAGRKLLGELPEALTLSLEQTHPPWARRIIEEQGIPHAIEHGYWYAETAVLSRDGSEVPVSQLIVSRRTERGELDCIATIMRDISQAKRYQAELEFHAGHDPLTGAVNRNRFLAVLAQERAEARRNGHSLSLVMFDIDRFKRVNDTFGHSIGDMVLSRLVQTCRGLLREVDVLARWGGEEFMLLLPDTPLEGGEILAEKLRRAIEEADFFPVPTLTCSFGVAELAAEESEARCYKRLDEALYRAKAEGRNRVCMAEPAGFSDSPPGKSR</sequence>
<evidence type="ECO:0000313" key="7">
    <source>
        <dbReference type="EMBL" id="MBA2778509.1"/>
    </source>
</evidence>
<dbReference type="Proteomes" id="UP000814353">
    <property type="component" value="Unassembled WGS sequence"/>
</dbReference>
<dbReference type="GO" id="GO:0005886">
    <property type="term" value="C:plasma membrane"/>
    <property type="evidence" value="ECO:0007669"/>
    <property type="project" value="TreeGrafter"/>
</dbReference>
<dbReference type="InterPro" id="IPR000014">
    <property type="entry name" value="PAS"/>
</dbReference>
<dbReference type="SMART" id="SM00267">
    <property type="entry name" value="GGDEF"/>
    <property type="match status" value="1"/>
</dbReference>
<dbReference type="InterPro" id="IPR000700">
    <property type="entry name" value="PAS-assoc_C"/>
</dbReference>
<evidence type="ECO:0000259" key="4">
    <source>
        <dbReference type="PROSITE" id="PS50112"/>
    </source>
</evidence>
<dbReference type="Pfam" id="PF00990">
    <property type="entry name" value="GGDEF"/>
    <property type="match status" value="1"/>
</dbReference>
<feature type="domain" description="PAC" evidence="5">
    <location>
        <begin position="440"/>
        <end position="492"/>
    </location>
</feature>
<dbReference type="InterPro" id="IPR029787">
    <property type="entry name" value="Nucleotide_cyclase"/>
</dbReference>
<dbReference type="FunFam" id="3.30.70.270:FF:000001">
    <property type="entry name" value="Diguanylate cyclase domain protein"/>
    <property type="match status" value="1"/>
</dbReference>
<dbReference type="EMBL" id="JABFUB010000005">
    <property type="protein sequence ID" value="MCG6661686.1"/>
    <property type="molecule type" value="Genomic_DNA"/>
</dbReference>
<dbReference type="InterPro" id="IPR001610">
    <property type="entry name" value="PAC"/>
</dbReference>
<protein>
    <recommendedName>
        <fullName evidence="2">diguanylate cyclase</fullName>
        <ecNumber evidence="2">2.7.7.65</ecNumber>
    </recommendedName>
</protein>
<dbReference type="Gene3D" id="3.30.70.270">
    <property type="match status" value="1"/>
</dbReference>
<dbReference type="InterPro" id="IPR000160">
    <property type="entry name" value="GGDEF_dom"/>
</dbReference>
<dbReference type="Pfam" id="PF13426">
    <property type="entry name" value="PAS_9"/>
    <property type="match status" value="2"/>
</dbReference>
<dbReference type="EC" id="2.7.7.65" evidence="2"/>